<feature type="region of interest" description="Disordered" evidence="1">
    <location>
        <begin position="1"/>
        <end position="33"/>
    </location>
</feature>
<accession>A0A9K3HYP5</accession>
<evidence type="ECO:0000313" key="2">
    <source>
        <dbReference type="EMBL" id="KAF5786820.1"/>
    </source>
</evidence>
<proteinExistence type="predicted"/>
<dbReference type="Proteomes" id="UP000215914">
    <property type="component" value="Unassembled WGS sequence"/>
</dbReference>
<comment type="caution">
    <text evidence="2">The sequence shown here is derived from an EMBL/GenBank/DDBJ whole genome shotgun (WGS) entry which is preliminary data.</text>
</comment>
<evidence type="ECO:0000313" key="3">
    <source>
        <dbReference type="Proteomes" id="UP000215914"/>
    </source>
</evidence>
<name>A0A9K3HYP5_HELAN</name>
<sequence>MSGEGSSHAASKKRKRIREQIRYNGPENRPMPETPIVPLDQRVLWDYTLLDFEIGTIESLRMDKFCKMQLYKHRTFNREMLEAMGQRQRMEEFLGPKWLDVLRCADPQYIELTIEFHSTFIYNADRNVEPYTLSFSLGRQHYVWSTEQFSRAVGFYVQGELFQNALRGACKKEDYQTEYVLESELALFWNTIADNV</sequence>
<gene>
    <name evidence="2" type="ORF">HanXRQr2_Chr10g0445481</name>
</gene>
<dbReference type="EMBL" id="MNCJ02000325">
    <property type="protein sequence ID" value="KAF5786820.1"/>
    <property type="molecule type" value="Genomic_DNA"/>
</dbReference>
<keyword evidence="3" id="KW-1185">Reference proteome</keyword>
<reference evidence="2" key="2">
    <citation type="submission" date="2020-06" db="EMBL/GenBank/DDBJ databases">
        <title>Helianthus annuus Genome sequencing and assembly Release 2.</title>
        <authorList>
            <person name="Gouzy J."/>
            <person name="Langlade N."/>
            <person name="Munos S."/>
        </authorList>
    </citation>
    <scope>NUCLEOTIDE SEQUENCE</scope>
    <source>
        <tissue evidence="2">Leaves</tissue>
    </source>
</reference>
<evidence type="ECO:0000256" key="1">
    <source>
        <dbReference type="SAM" id="MobiDB-lite"/>
    </source>
</evidence>
<reference evidence="2" key="1">
    <citation type="journal article" date="2017" name="Nature">
        <title>The sunflower genome provides insights into oil metabolism, flowering and Asterid evolution.</title>
        <authorList>
            <person name="Badouin H."/>
            <person name="Gouzy J."/>
            <person name="Grassa C.J."/>
            <person name="Murat F."/>
            <person name="Staton S.E."/>
            <person name="Cottret L."/>
            <person name="Lelandais-Briere C."/>
            <person name="Owens G.L."/>
            <person name="Carrere S."/>
            <person name="Mayjonade B."/>
            <person name="Legrand L."/>
            <person name="Gill N."/>
            <person name="Kane N.C."/>
            <person name="Bowers J.E."/>
            <person name="Hubner S."/>
            <person name="Bellec A."/>
            <person name="Berard A."/>
            <person name="Berges H."/>
            <person name="Blanchet N."/>
            <person name="Boniface M.C."/>
            <person name="Brunel D."/>
            <person name="Catrice O."/>
            <person name="Chaidir N."/>
            <person name="Claudel C."/>
            <person name="Donnadieu C."/>
            <person name="Faraut T."/>
            <person name="Fievet G."/>
            <person name="Helmstetter N."/>
            <person name="King M."/>
            <person name="Knapp S.J."/>
            <person name="Lai Z."/>
            <person name="Le Paslier M.C."/>
            <person name="Lippi Y."/>
            <person name="Lorenzon L."/>
            <person name="Mandel J.R."/>
            <person name="Marage G."/>
            <person name="Marchand G."/>
            <person name="Marquand E."/>
            <person name="Bret-Mestries E."/>
            <person name="Morien E."/>
            <person name="Nambeesan S."/>
            <person name="Nguyen T."/>
            <person name="Pegot-Espagnet P."/>
            <person name="Pouilly N."/>
            <person name="Raftis F."/>
            <person name="Sallet E."/>
            <person name="Schiex T."/>
            <person name="Thomas J."/>
            <person name="Vandecasteele C."/>
            <person name="Vares D."/>
            <person name="Vear F."/>
            <person name="Vautrin S."/>
            <person name="Crespi M."/>
            <person name="Mangin B."/>
            <person name="Burke J.M."/>
            <person name="Salse J."/>
            <person name="Munos S."/>
            <person name="Vincourt P."/>
            <person name="Rieseberg L.H."/>
            <person name="Langlade N.B."/>
        </authorList>
    </citation>
    <scope>NUCLEOTIDE SEQUENCE</scope>
    <source>
        <tissue evidence="2">Leaves</tissue>
    </source>
</reference>
<organism evidence="2 3">
    <name type="scientific">Helianthus annuus</name>
    <name type="common">Common sunflower</name>
    <dbReference type="NCBI Taxonomy" id="4232"/>
    <lineage>
        <taxon>Eukaryota</taxon>
        <taxon>Viridiplantae</taxon>
        <taxon>Streptophyta</taxon>
        <taxon>Embryophyta</taxon>
        <taxon>Tracheophyta</taxon>
        <taxon>Spermatophyta</taxon>
        <taxon>Magnoliopsida</taxon>
        <taxon>eudicotyledons</taxon>
        <taxon>Gunneridae</taxon>
        <taxon>Pentapetalae</taxon>
        <taxon>asterids</taxon>
        <taxon>campanulids</taxon>
        <taxon>Asterales</taxon>
        <taxon>Asteraceae</taxon>
        <taxon>Asteroideae</taxon>
        <taxon>Heliantheae alliance</taxon>
        <taxon>Heliantheae</taxon>
        <taxon>Helianthus</taxon>
    </lineage>
</organism>
<dbReference type="Gramene" id="mRNA:HanXRQr2_Chr10g0445481">
    <property type="protein sequence ID" value="CDS:HanXRQr2_Chr10g0445481.1"/>
    <property type="gene ID" value="HanXRQr2_Chr10g0445481"/>
</dbReference>
<dbReference type="AlphaFoldDB" id="A0A9K3HYP5"/>
<protein>
    <submittedName>
        <fullName evidence="2">Uncharacterized protein</fullName>
    </submittedName>
</protein>